<dbReference type="InterPro" id="IPR011048">
    <property type="entry name" value="Haem_d1_sf"/>
</dbReference>
<accession>A0A2G1UMX9</accession>
<feature type="chain" id="PRO_5013551646" evidence="2">
    <location>
        <begin position="28"/>
        <end position="356"/>
    </location>
</feature>
<dbReference type="AlphaFoldDB" id="A0A2G1UMX9"/>
<dbReference type="InterPro" id="IPR015943">
    <property type="entry name" value="WD40/YVTN_repeat-like_dom_sf"/>
</dbReference>
<feature type="region of interest" description="Disordered" evidence="1">
    <location>
        <begin position="82"/>
        <end position="113"/>
    </location>
</feature>
<dbReference type="EMBL" id="NTFH01000005">
    <property type="protein sequence ID" value="PHQ15813.1"/>
    <property type="molecule type" value="Genomic_DNA"/>
</dbReference>
<dbReference type="PANTHER" id="PTHR47197">
    <property type="entry name" value="PROTEIN NIRF"/>
    <property type="match status" value="1"/>
</dbReference>
<dbReference type="RefSeq" id="WP_099613917.1">
    <property type="nucleotide sequence ID" value="NZ_KZ319369.1"/>
</dbReference>
<gene>
    <name evidence="3" type="ORF">CLH61_06615</name>
</gene>
<evidence type="ECO:0000313" key="4">
    <source>
        <dbReference type="Proteomes" id="UP000231409"/>
    </source>
</evidence>
<reference evidence="3 4" key="1">
    <citation type="submission" date="2017-09" db="EMBL/GenBank/DDBJ databases">
        <title>The draft genome sequences of Marinobacter sp. PWS21.</title>
        <authorList>
            <person name="Cao J."/>
        </authorList>
    </citation>
    <scope>NUCLEOTIDE SEQUENCE [LARGE SCALE GENOMIC DNA]</scope>
    <source>
        <strain evidence="3 4">PWS21</strain>
    </source>
</reference>
<evidence type="ECO:0000313" key="3">
    <source>
        <dbReference type="EMBL" id="PHQ15813.1"/>
    </source>
</evidence>
<dbReference type="Proteomes" id="UP000231409">
    <property type="component" value="Unassembled WGS sequence"/>
</dbReference>
<organism evidence="3 4">
    <name type="scientific">Marinobacter profundi</name>
    <dbReference type="NCBI Taxonomy" id="2666256"/>
    <lineage>
        <taxon>Bacteria</taxon>
        <taxon>Pseudomonadati</taxon>
        <taxon>Pseudomonadota</taxon>
        <taxon>Gammaproteobacteria</taxon>
        <taxon>Pseudomonadales</taxon>
        <taxon>Marinobacteraceae</taxon>
        <taxon>Marinobacter</taxon>
    </lineage>
</organism>
<keyword evidence="4" id="KW-1185">Reference proteome</keyword>
<dbReference type="InterPro" id="IPR051200">
    <property type="entry name" value="Host-pathogen_enzymatic-act"/>
</dbReference>
<dbReference type="Gene3D" id="2.130.10.10">
    <property type="entry name" value="YVTN repeat-like/Quinoprotein amine dehydrogenase"/>
    <property type="match status" value="3"/>
</dbReference>
<proteinExistence type="predicted"/>
<keyword evidence="2" id="KW-0732">Signal</keyword>
<comment type="caution">
    <text evidence="3">The sequence shown here is derived from an EMBL/GenBank/DDBJ whole genome shotgun (WGS) entry which is preliminary data.</text>
</comment>
<dbReference type="PANTHER" id="PTHR47197:SF3">
    <property type="entry name" value="DIHYDRO-HEME D1 DEHYDROGENASE"/>
    <property type="match status" value="1"/>
</dbReference>
<dbReference type="SUPFAM" id="SSF51004">
    <property type="entry name" value="C-terminal (heme d1) domain of cytochrome cd1-nitrite reductase"/>
    <property type="match status" value="1"/>
</dbReference>
<sequence>MKYPSRKSWFWSLVAMFSMSLSTAVSADGGRAFIPMGTADSVGVMNLETHRLTSTISGTVNTHGSALTPDGRYLVVGSLTAHDNQEPPMRPEGVTEDDHAAHHGGGGAAAPELSGTGRVYVVDTSTNAMERVYEVPGPVHHVLVTPDGRYAVSTHPMGGGISVVDLDSGKVVDVIATGPSPNYIATTGDGQTLFVSNTGNGTISEVDTGNWFVKRNVLVGGGPEHMALAPDGDHLYINDAASGEALKLRLSDGVVTARYQIGEAPHGLGLSADGKTLFATSQGDERLVRIDLTPGIRKSIPLAPAPYHLAVSPVDGRILVTSRGEAKLWVLDPVLLEIVDEIRLGGIGHQISIDKQ</sequence>
<name>A0A2G1UMX9_9GAMM</name>
<protein>
    <submittedName>
        <fullName evidence="3">Uncharacterized protein</fullName>
    </submittedName>
</protein>
<feature type="signal peptide" evidence="2">
    <location>
        <begin position="1"/>
        <end position="27"/>
    </location>
</feature>
<evidence type="ECO:0000256" key="2">
    <source>
        <dbReference type="SAM" id="SignalP"/>
    </source>
</evidence>
<evidence type="ECO:0000256" key="1">
    <source>
        <dbReference type="SAM" id="MobiDB-lite"/>
    </source>
</evidence>